<dbReference type="Proteomes" id="UP000324738">
    <property type="component" value="Unassembled WGS sequence"/>
</dbReference>
<keyword evidence="3" id="KW-1185">Reference proteome</keyword>
<evidence type="ECO:0000256" key="1">
    <source>
        <dbReference type="SAM" id="MobiDB-lite"/>
    </source>
</evidence>
<dbReference type="RefSeq" id="WP_149300385.1">
    <property type="nucleotide sequence ID" value="NZ_VTWH01000002.1"/>
</dbReference>
<proteinExistence type="predicted"/>
<dbReference type="OrthoDB" id="7903479at2"/>
<dbReference type="EMBL" id="VTWH01000002">
    <property type="protein sequence ID" value="KAA0971074.1"/>
    <property type="molecule type" value="Genomic_DNA"/>
</dbReference>
<accession>A0A5B0DWE4</accession>
<reference evidence="2 3" key="1">
    <citation type="submission" date="2019-08" db="EMBL/GenBank/DDBJ databases">
        <title>Aureimonas fodiniaquatilis sp. nov., isolated from a coal mine wastewater.</title>
        <authorList>
            <person name="Kim W."/>
        </authorList>
    </citation>
    <scope>NUCLEOTIDE SEQUENCE [LARGE SCALE GENOMIC DNA]</scope>
    <source>
        <strain evidence="2 3">CAU 1482</strain>
    </source>
</reference>
<gene>
    <name evidence="2" type="ORF">FPY71_11555</name>
</gene>
<protein>
    <submittedName>
        <fullName evidence="2">Uncharacterized protein</fullName>
    </submittedName>
</protein>
<evidence type="ECO:0000313" key="2">
    <source>
        <dbReference type="EMBL" id="KAA0971074.1"/>
    </source>
</evidence>
<name>A0A5B0DWE4_9HYPH</name>
<dbReference type="AlphaFoldDB" id="A0A5B0DWE4"/>
<organism evidence="2 3">
    <name type="scientific">Aureimonas fodinaquatilis</name>
    <dbReference type="NCBI Taxonomy" id="2565783"/>
    <lineage>
        <taxon>Bacteria</taxon>
        <taxon>Pseudomonadati</taxon>
        <taxon>Pseudomonadota</taxon>
        <taxon>Alphaproteobacteria</taxon>
        <taxon>Hyphomicrobiales</taxon>
        <taxon>Aurantimonadaceae</taxon>
        <taxon>Aureimonas</taxon>
    </lineage>
</organism>
<feature type="region of interest" description="Disordered" evidence="1">
    <location>
        <begin position="544"/>
        <end position="569"/>
    </location>
</feature>
<sequence>MPIFEIYAPDGKIVRLDEPDEATAIAKFKQDSAQRVNPQSRQPQYDGFANLGAGMTEGMSHVFGAPIGASRWMEETVGSLHPAFDPDNTAANTTGERALRYAGNAIGATLATLPLTRSVQLLARVGIPAMTFLSRFAGQTNSVGGATAEMFAAGVGGATSAWTQEQVPDKYKPTAGLAGELGGSLFGTALTAVPKLAWAGVRTSGQLIGDFIAPLTQTGKERIAGEKLIKWADDPELFREQASNQVIELVPGSKPTLGQHTGDAGITRLEHKLHGQQPSAFEQRILDQNAARRSALANIAPHGSADSVSMLLREQLAGIDNEIASVVTDARKLSDATVDQLGYPSSPTEAGGIMRAELEARRIAAMKKEADLWNAVDPDGNLAMQPQTTVSAVANIHRDIPKSAKLPMGEEAGIYNTVTQYKNIIPFREISVLRSRVSRAMTEEYNLRGKSEEWHRLSSIRNSIDEDVGNVVNFGILQDSKAVGSGVLAEKDAFSSRVLGVLEEWDVERGSRAIGQDTGSYIVGARAQGTNAVSGLYGAVRPPARGSATSEGVPGLPGDSRGGQIAPLSSPLDEAARGRVIQAQNASRNLAATFDESRFGPMLERASYTAPYKTEAASFAASVFAPGPEGRAIIADFQKAGGTEAAMKALEGYAVNSLRKFAMKADGSIDAEKLLKWRSHYDSALQGLPDLNQRVLSAEDAARAMEKAMGDRANAVADRQIGALGTLLKMEDPATIRNYLGRLYETPGGYDELLTVRHALGDDQKALEGMRRATADYFSSRILSDVAGNAKAKDLLKGDEVRSYVQKNEKALRLVLSKEEFDTMLAVATDAGRSYGPESILQKVVGGQGVWQRLKEPLGAGVGGTVGNVVAGDYGSIAGAAGVSSLQIFLGALRQNGIESAEDLLRDAVLNPQRAAFLITKIPANKPHVENKMWEDLAARYVRSATISSLLPIESEQ</sequence>
<evidence type="ECO:0000313" key="3">
    <source>
        <dbReference type="Proteomes" id="UP000324738"/>
    </source>
</evidence>
<comment type="caution">
    <text evidence="2">The sequence shown here is derived from an EMBL/GenBank/DDBJ whole genome shotgun (WGS) entry which is preliminary data.</text>
</comment>